<accession>A0A317K132</accession>
<organism evidence="1 2">
    <name type="scientific">Micromonospora globispora</name>
    <dbReference type="NCBI Taxonomy" id="1450148"/>
    <lineage>
        <taxon>Bacteria</taxon>
        <taxon>Bacillati</taxon>
        <taxon>Actinomycetota</taxon>
        <taxon>Actinomycetes</taxon>
        <taxon>Micromonosporales</taxon>
        <taxon>Micromonosporaceae</taxon>
        <taxon>Micromonospora</taxon>
    </lineage>
</organism>
<comment type="caution">
    <text evidence="1">The sequence shown here is derived from an EMBL/GenBank/DDBJ whole genome shotgun (WGS) entry which is preliminary data.</text>
</comment>
<gene>
    <name evidence="1" type="ORF">DLJ46_18250</name>
</gene>
<evidence type="ECO:0000313" key="2">
    <source>
        <dbReference type="Proteomes" id="UP000245683"/>
    </source>
</evidence>
<dbReference type="EMBL" id="QGSV01000222">
    <property type="protein sequence ID" value="PWU46310.1"/>
    <property type="molecule type" value="Genomic_DNA"/>
</dbReference>
<dbReference type="Proteomes" id="UP000245683">
    <property type="component" value="Unassembled WGS sequence"/>
</dbReference>
<proteinExistence type="predicted"/>
<protein>
    <submittedName>
        <fullName evidence="1">Uncharacterized protein</fullName>
    </submittedName>
</protein>
<evidence type="ECO:0000313" key="1">
    <source>
        <dbReference type="EMBL" id="PWU46310.1"/>
    </source>
</evidence>
<reference evidence="2" key="1">
    <citation type="submission" date="2018-05" db="EMBL/GenBank/DDBJ databases">
        <title>Micromonospora globispora sp. nov. and Micromonospora rugosa sp. nov., isolated from marine sediment.</title>
        <authorList>
            <person name="Carro L."/>
            <person name="Aysel V."/>
            <person name="Cetin D."/>
            <person name="Igual J.M."/>
            <person name="Klenk H.-P."/>
            <person name="Trujillo M.E."/>
            <person name="Sahin N."/>
        </authorList>
    </citation>
    <scope>NUCLEOTIDE SEQUENCE [LARGE SCALE GENOMIC DNA]</scope>
    <source>
        <strain evidence="2">S2904</strain>
    </source>
</reference>
<name>A0A317K132_9ACTN</name>
<keyword evidence="2" id="KW-1185">Reference proteome</keyword>
<dbReference type="AlphaFoldDB" id="A0A317K132"/>
<sequence>MPLAAELAGYGADVVLITDIRGELSAHPQLRVLRLPPAGGLAGCVLDILPVQLAAHSLAERAGRTIELRHMPADTKLAAS</sequence>